<evidence type="ECO:0000313" key="1">
    <source>
        <dbReference type="EMBL" id="AVI51961.1"/>
    </source>
</evidence>
<name>A0A2S0HZ72_9FLAO</name>
<evidence type="ECO:0000313" key="2">
    <source>
        <dbReference type="Proteomes" id="UP000238442"/>
    </source>
</evidence>
<dbReference type="PROSITE" id="PS51257">
    <property type="entry name" value="PROKAR_LIPOPROTEIN"/>
    <property type="match status" value="1"/>
</dbReference>
<reference evidence="1 2" key="1">
    <citation type="submission" date="2018-02" db="EMBL/GenBank/DDBJ databases">
        <title>Genomic analysis of the strain RR4-38 isolated from a seawater recirculating aquaculture system.</title>
        <authorList>
            <person name="Kim Y.-S."/>
            <person name="Jang Y.H."/>
            <person name="Kim K.-H."/>
        </authorList>
    </citation>
    <scope>NUCLEOTIDE SEQUENCE [LARGE SCALE GENOMIC DNA]</scope>
    <source>
        <strain evidence="1 2">RR4-38</strain>
    </source>
</reference>
<keyword evidence="2" id="KW-1185">Reference proteome</keyword>
<dbReference type="Proteomes" id="UP000238442">
    <property type="component" value="Chromosome"/>
</dbReference>
<accession>A0A2S0HZ72</accession>
<gene>
    <name evidence="1" type="ORF">C5O00_12680</name>
</gene>
<evidence type="ECO:0008006" key="3">
    <source>
        <dbReference type="Google" id="ProtNLM"/>
    </source>
</evidence>
<proteinExistence type="predicted"/>
<organism evidence="1 2">
    <name type="scientific">Pukyongia salina</name>
    <dbReference type="NCBI Taxonomy" id="2094025"/>
    <lineage>
        <taxon>Bacteria</taxon>
        <taxon>Pseudomonadati</taxon>
        <taxon>Bacteroidota</taxon>
        <taxon>Flavobacteriia</taxon>
        <taxon>Flavobacteriales</taxon>
        <taxon>Flavobacteriaceae</taxon>
        <taxon>Pukyongia</taxon>
    </lineage>
</organism>
<protein>
    <recommendedName>
        <fullName evidence="3">Lipoprotein</fullName>
    </recommendedName>
</protein>
<dbReference type="KEGG" id="aue:C5O00_12680"/>
<sequence>MKTQSNYSNYNPVRNKIFSSLLLVLVGILLLGCGSTRVKYIQHYASNKLKLTNNSVITAPQGKQFMLYLVNCIDNSKRNEGFFFTSDRLREGDYQDSPVEEVLILNKIVSTGAIETNLGQVVFLVPVFDNKAFYNLNYASYGSEKVFLINQTTSGPIAGPSYITIDMIDLNNASMAYSPFIGDDYCADKGSYHN</sequence>
<dbReference type="AlphaFoldDB" id="A0A2S0HZ72"/>
<dbReference type="EMBL" id="CP027062">
    <property type="protein sequence ID" value="AVI51961.1"/>
    <property type="molecule type" value="Genomic_DNA"/>
</dbReference>
<dbReference type="RefSeq" id="WP_105217201.1">
    <property type="nucleotide sequence ID" value="NZ_CP027062.1"/>
</dbReference>